<name>S4PH44_9NEOP</name>
<proteinExistence type="predicted"/>
<reference evidence="1" key="1">
    <citation type="journal article" date="2013" name="BMC Genomics">
        <title>Unscrambling butterfly oogenesis.</title>
        <authorList>
            <person name="Carter J.M."/>
            <person name="Baker S.C."/>
            <person name="Pink R."/>
            <person name="Carter D.R."/>
            <person name="Collins A."/>
            <person name="Tomlin J."/>
            <person name="Gibbs M."/>
            <person name="Breuker C.J."/>
        </authorList>
    </citation>
    <scope>NUCLEOTIDE SEQUENCE</scope>
    <source>
        <tissue evidence="1">Ovary</tissue>
    </source>
</reference>
<protein>
    <submittedName>
        <fullName evidence="1">Ubiquitin-protein ligase E3 component N-recognin-2</fullName>
    </submittedName>
</protein>
<sequence>FCQLHAAPDNEEQAQASTDPEVTERMMIVASMCLSYCFRLLTLDHAPGLPNDLILKDAERDLLQILDQPDCYC</sequence>
<feature type="non-terminal residue" evidence="1">
    <location>
        <position position="73"/>
    </location>
</feature>
<reference evidence="1" key="2">
    <citation type="submission" date="2013-05" db="EMBL/GenBank/DDBJ databases">
        <authorList>
            <person name="Carter J.-M."/>
            <person name="Baker S.C."/>
            <person name="Pink R."/>
            <person name="Carter D.R.F."/>
            <person name="Collins A."/>
            <person name="Tomlin J."/>
            <person name="Gibbs M."/>
            <person name="Breuker C.J."/>
        </authorList>
    </citation>
    <scope>NUCLEOTIDE SEQUENCE</scope>
    <source>
        <tissue evidence="1">Ovary</tissue>
    </source>
</reference>
<evidence type="ECO:0000313" key="1">
    <source>
        <dbReference type="EMBL" id="JAA91971.1"/>
    </source>
</evidence>
<dbReference type="AlphaFoldDB" id="S4PH44"/>
<keyword evidence="1" id="KW-0436">Ligase</keyword>
<organism evidence="1">
    <name type="scientific">Pararge aegeria</name>
    <name type="common">speckled wood butterfly</name>
    <dbReference type="NCBI Taxonomy" id="116150"/>
    <lineage>
        <taxon>Eukaryota</taxon>
        <taxon>Metazoa</taxon>
        <taxon>Ecdysozoa</taxon>
        <taxon>Arthropoda</taxon>
        <taxon>Hexapoda</taxon>
        <taxon>Insecta</taxon>
        <taxon>Pterygota</taxon>
        <taxon>Neoptera</taxon>
        <taxon>Endopterygota</taxon>
        <taxon>Lepidoptera</taxon>
        <taxon>Glossata</taxon>
        <taxon>Ditrysia</taxon>
        <taxon>Papilionoidea</taxon>
        <taxon>Nymphalidae</taxon>
        <taxon>Satyrinae</taxon>
        <taxon>Satyrini</taxon>
        <taxon>Parargina</taxon>
        <taxon>Pararge</taxon>
    </lineage>
</organism>
<accession>S4PH44</accession>
<dbReference type="EMBL" id="GAIX01000589">
    <property type="protein sequence ID" value="JAA91971.1"/>
    <property type="molecule type" value="Transcribed_RNA"/>
</dbReference>
<feature type="non-terminal residue" evidence="1">
    <location>
        <position position="1"/>
    </location>
</feature>
<dbReference type="GO" id="GO:0016874">
    <property type="term" value="F:ligase activity"/>
    <property type="evidence" value="ECO:0007669"/>
    <property type="project" value="UniProtKB-KW"/>
</dbReference>